<feature type="region of interest" description="Disordered" evidence="1">
    <location>
        <begin position="99"/>
        <end position="204"/>
    </location>
</feature>
<feature type="region of interest" description="Disordered" evidence="1">
    <location>
        <begin position="1"/>
        <end position="52"/>
    </location>
</feature>
<gene>
    <name evidence="2" type="ORF">BLNAU_7002</name>
</gene>
<feature type="compositionally biased region" description="Low complexity" evidence="1">
    <location>
        <begin position="226"/>
        <end position="243"/>
    </location>
</feature>
<evidence type="ECO:0000256" key="1">
    <source>
        <dbReference type="SAM" id="MobiDB-lite"/>
    </source>
</evidence>
<feature type="compositionally biased region" description="Basic and acidic residues" evidence="1">
    <location>
        <begin position="294"/>
        <end position="311"/>
    </location>
</feature>
<feature type="compositionally biased region" description="Basic and acidic residues" evidence="1">
    <location>
        <begin position="172"/>
        <end position="202"/>
    </location>
</feature>
<feature type="compositionally biased region" description="Basic and acidic residues" evidence="1">
    <location>
        <begin position="256"/>
        <end position="282"/>
    </location>
</feature>
<comment type="caution">
    <text evidence="2">The sequence shown here is derived from an EMBL/GenBank/DDBJ whole genome shotgun (WGS) entry which is preliminary data.</text>
</comment>
<protein>
    <submittedName>
        <fullName evidence="2">Uncharacterized protein</fullName>
    </submittedName>
</protein>
<feature type="compositionally biased region" description="Basic residues" evidence="1">
    <location>
        <begin position="246"/>
        <end position="255"/>
    </location>
</feature>
<name>A0ABQ9Y2V9_9EUKA</name>
<organism evidence="2 3">
    <name type="scientific">Blattamonas nauphoetae</name>
    <dbReference type="NCBI Taxonomy" id="2049346"/>
    <lineage>
        <taxon>Eukaryota</taxon>
        <taxon>Metamonada</taxon>
        <taxon>Preaxostyla</taxon>
        <taxon>Oxymonadida</taxon>
        <taxon>Blattamonas</taxon>
    </lineage>
</organism>
<reference evidence="2 3" key="1">
    <citation type="journal article" date="2022" name="bioRxiv">
        <title>Genomics of Preaxostyla Flagellates Illuminates Evolutionary Transitions and the Path Towards Mitochondrial Loss.</title>
        <authorList>
            <person name="Novak L.V.F."/>
            <person name="Treitli S.C."/>
            <person name="Pyrih J."/>
            <person name="Halakuc P."/>
            <person name="Pipaliya S.V."/>
            <person name="Vacek V."/>
            <person name="Brzon O."/>
            <person name="Soukal P."/>
            <person name="Eme L."/>
            <person name="Dacks J.B."/>
            <person name="Karnkowska A."/>
            <person name="Elias M."/>
            <person name="Hampl V."/>
        </authorList>
    </citation>
    <scope>NUCLEOTIDE SEQUENCE [LARGE SCALE GENOMIC DNA]</scope>
    <source>
        <strain evidence="2">NAU3</strain>
        <tissue evidence="2">Gut</tissue>
    </source>
</reference>
<sequence>MGPISSGVGFEVGVGETEEEKDRNVEIVESGGTSWGEALTATRTDETHPLSTGDLPVDEWGLPIMYPVIPQSTSPPVEIWVDQSNASPPLNPIIAEAVENESKTTTPTSTPTSTPTVKKTTHGKSMSLRIQSRVSKPLDRSPPLDALRLPETSIPRIGTEVGVEQESTVSSEDVKRLSRSVIDEKEEEKGRMVDEKGTRELGEETEIVGQIVKEEPGEVELRETETAAMGRTATSTTTTMTMSKNEKKKVRKKRKNNENEKSEKDDESDSWKEKKENGKNDSEWITIPSKPKAKKENKGKQVQNHVEKGDAKTSLLPRQTTQHDAQPPTKGNVKQEDGKKPLLNGSPSVGVGVNGEELTE</sequence>
<feature type="compositionally biased region" description="Low complexity" evidence="1">
    <location>
        <begin position="344"/>
        <end position="360"/>
    </location>
</feature>
<evidence type="ECO:0000313" key="2">
    <source>
        <dbReference type="EMBL" id="KAK2958075.1"/>
    </source>
</evidence>
<feature type="compositionally biased region" description="Low complexity" evidence="1">
    <location>
        <begin position="103"/>
        <end position="118"/>
    </location>
</feature>
<dbReference type="EMBL" id="JARBJD010000041">
    <property type="protein sequence ID" value="KAK2958075.1"/>
    <property type="molecule type" value="Genomic_DNA"/>
</dbReference>
<proteinExistence type="predicted"/>
<accession>A0ABQ9Y2V9</accession>
<evidence type="ECO:0000313" key="3">
    <source>
        <dbReference type="Proteomes" id="UP001281761"/>
    </source>
</evidence>
<dbReference type="Proteomes" id="UP001281761">
    <property type="component" value="Unassembled WGS sequence"/>
</dbReference>
<keyword evidence="3" id="KW-1185">Reference proteome</keyword>
<feature type="region of interest" description="Disordered" evidence="1">
    <location>
        <begin position="220"/>
        <end position="360"/>
    </location>
</feature>